<dbReference type="EMBL" id="JQSG02000006">
    <property type="protein sequence ID" value="OBS08039.1"/>
    <property type="molecule type" value="Genomic_DNA"/>
</dbReference>
<evidence type="ECO:0000313" key="2">
    <source>
        <dbReference type="Proteomes" id="UP000029273"/>
    </source>
</evidence>
<dbReference type="Proteomes" id="UP000029273">
    <property type="component" value="Unassembled WGS sequence"/>
</dbReference>
<keyword evidence="2" id="KW-1185">Reference proteome</keyword>
<dbReference type="OrthoDB" id="5609094at2"/>
<gene>
    <name evidence="1" type="ORF">Thpro_022289</name>
</gene>
<dbReference type="RefSeq" id="WP_052064541.1">
    <property type="nucleotide sequence ID" value="NZ_JQSG02000006.1"/>
</dbReference>
<evidence type="ECO:0000313" key="1">
    <source>
        <dbReference type="EMBL" id="OBS08039.1"/>
    </source>
</evidence>
<comment type="caution">
    <text evidence="1">The sequence shown here is derived from an EMBL/GenBank/DDBJ whole genome shotgun (WGS) entry which is preliminary data.</text>
</comment>
<dbReference type="AlphaFoldDB" id="A0A1A6C0F7"/>
<dbReference type="InterPro" id="IPR046199">
    <property type="entry name" value="DUF6231"/>
</dbReference>
<proteinExistence type="predicted"/>
<name>A0A1A6C0F7_9GAMM</name>
<protein>
    <submittedName>
        <fullName evidence="1">Uncharacterized protein</fullName>
    </submittedName>
</protein>
<accession>A0A1A6C0F7</accession>
<organism evidence="1 2">
    <name type="scientific">Acidihalobacter prosperus</name>
    <dbReference type="NCBI Taxonomy" id="160660"/>
    <lineage>
        <taxon>Bacteria</taxon>
        <taxon>Pseudomonadati</taxon>
        <taxon>Pseudomonadota</taxon>
        <taxon>Gammaproteobacteria</taxon>
        <taxon>Chromatiales</taxon>
        <taxon>Ectothiorhodospiraceae</taxon>
        <taxon>Acidihalobacter</taxon>
    </lineage>
</organism>
<dbReference type="Pfam" id="PF19742">
    <property type="entry name" value="DUF6231"/>
    <property type="match status" value="1"/>
</dbReference>
<reference evidence="1 2" key="1">
    <citation type="journal article" date="2014" name="Genome Announc.">
        <title>Draft Genome Sequence of the Iron-Oxidizing, Acidophilic, and Halotolerant 'Thiobacillus prosperus' Type Strain DSM 5130.</title>
        <authorList>
            <person name="Ossandon F.J."/>
            <person name="Cardenas J.P."/>
            <person name="Corbett M."/>
            <person name="Quatrini R."/>
            <person name="Holmes D.S."/>
            <person name="Watkin E."/>
        </authorList>
    </citation>
    <scope>NUCLEOTIDE SEQUENCE [LARGE SCALE GENOMIC DNA]</scope>
    <source>
        <strain evidence="1 2">DSM 5130</strain>
    </source>
</reference>
<sequence>MSDPLADLERLASTHPADALLLIAPADHPLSRRLAASGIRPCADARRLLDHPPPRRYPLVLIAGSLETLSRTAGERLIAALRDIHADTLYCLVDADTWPAPDMAALGLRAVGVYPRAAGRLALYHFDLYDYKRTPDWLNARFWAHPERWDKTRW</sequence>